<reference evidence="1" key="1">
    <citation type="journal article" date="2019" name="bioRxiv">
        <title>The Genome of the Zebra Mussel, Dreissena polymorpha: A Resource for Invasive Species Research.</title>
        <authorList>
            <person name="McCartney M.A."/>
            <person name="Auch B."/>
            <person name="Kono T."/>
            <person name="Mallez S."/>
            <person name="Zhang Y."/>
            <person name="Obille A."/>
            <person name="Becker A."/>
            <person name="Abrahante J.E."/>
            <person name="Garbe J."/>
            <person name="Badalamenti J.P."/>
            <person name="Herman A."/>
            <person name="Mangelson H."/>
            <person name="Liachko I."/>
            <person name="Sullivan S."/>
            <person name="Sone E.D."/>
            <person name="Koren S."/>
            <person name="Silverstein K.A.T."/>
            <person name="Beckman K.B."/>
            <person name="Gohl D.M."/>
        </authorList>
    </citation>
    <scope>NUCLEOTIDE SEQUENCE</scope>
    <source>
        <strain evidence="1">Duluth1</strain>
        <tissue evidence="1">Whole animal</tissue>
    </source>
</reference>
<evidence type="ECO:0000313" key="1">
    <source>
        <dbReference type="EMBL" id="KAH3724183.1"/>
    </source>
</evidence>
<name>A0A9D4HNU6_DREPO</name>
<reference evidence="1" key="2">
    <citation type="submission" date="2020-11" db="EMBL/GenBank/DDBJ databases">
        <authorList>
            <person name="McCartney M.A."/>
            <person name="Auch B."/>
            <person name="Kono T."/>
            <person name="Mallez S."/>
            <person name="Becker A."/>
            <person name="Gohl D.M."/>
            <person name="Silverstein K.A.T."/>
            <person name="Koren S."/>
            <person name="Bechman K.B."/>
            <person name="Herman A."/>
            <person name="Abrahante J.E."/>
            <person name="Garbe J."/>
        </authorList>
    </citation>
    <scope>NUCLEOTIDE SEQUENCE</scope>
    <source>
        <strain evidence="1">Duluth1</strain>
        <tissue evidence="1">Whole animal</tissue>
    </source>
</reference>
<gene>
    <name evidence="1" type="ORF">DPMN_049994</name>
</gene>
<dbReference type="EMBL" id="JAIWYP010000012">
    <property type="protein sequence ID" value="KAH3724183.1"/>
    <property type="molecule type" value="Genomic_DNA"/>
</dbReference>
<comment type="caution">
    <text evidence="1">The sequence shown here is derived from an EMBL/GenBank/DDBJ whole genome shotgun (WGS) entry which is preliminary data.</text>
</comment>
<accession>A0A9D4HNU6</accession>
<organism evidence="1 2">
    <name type="scientific">Dreissena polymorpha</name>
    <name type="common">Zebra mussel</name>
    <name type="synonym">Mytilus polymorpha</name>
    <dbReference type="NCBI Taxonomy" id="45954"/>
    <lineage>
        <taxon>Eukaryota</taxon>
        <taxon>Metazoa</taxon>
        <taxon>Spiralia</taxon>
        <taxon>Lophotrochozoa</taxon>
        <taxon>Mollusca</taxon>
        <taxon>Bivalvia</taxon>
        <taxon>Autobranchia</taxon>
        <taxon>Heteroconchia</taxon>
        <taxon>Euheterodonta</taxon>
        <taxon>Imparidentia</taxon>
        <taxon>Neoheterodontei</taxon>
        <taxon>Myida</taxon>
        <taxon>Dreissenoidea</taxon>
        <taxon>Dreissenidae</taxon>
        <taxon>Dreissena</taxon>
    </lineage>
</organism>
<sequence length="82" mass="9251">MENSSVHIMTGKAVQVVLRDDFHVGTYLHNKLMIEMTQKDPEIQILLDQTEELCSSLTCTKSEETLADATCSEIFLRALYAT</sequence>
<dbReference type="Proteomes" id="UP000828390">
    <property type="component" value="Unassembled WGS sequence"/>
</dbReference>
<protein>
    <submittedName>
        <fullName evidence="1">Uncharacterized protein</fullName>
    </submittedName>
</protein>
<evidence type="ECO:0000313" key="2">
    <source>
        <dbReference type="Proteomes" id="UP000828390"/>
    </source>
</evidence>
<keyword evidence="2" id="KW-1185">Reference proteome</keyword>
<dbReference type="AlphaFoldDB" id="A0A9D4HNU6"/>
<proteinExistence type="predicted"/>